<protein>
    <recommendedName>
        <fullName evidence="3">Peptidase S1 domain-containing protein</fullName>
    </recommendedName>
</protein>
<evidence type="ECO:0000313" key="2">
    <source>
        <dbReference type="Proteomes" id="UP000216164"/>
    </source>
</evidence>
<dbReference type="Proteomes" id="UP000216164">
    <property type="component" value="Unassembled WGS sequence"/>
</dbReference>
<accession>A0AAP7ZN07</accession>
<proteinExistence type="predicted"/>
<dbReference type="AlphaFoldDB" id="A0AAP7ZN07"/>
<dbReference type="InterPro" id="IPR009003">
    <property type="entry name" value="Peptidase_S1_PA"/>
</dbReference>
<dbReference type="RefSeq" id="WP_003269546.1">
    <property type="nucleotide sequence ID" value="NZ_NCTK01000001.1"/>
</dbReference>
<comment type="caution">
    <text evidence="1">The sequence shown here is derived from an EMBL/GenBank/DDBJ whole genome shotgun (WGS) entry which is preliminary data.</text>
</comment>
<dbReference type="SUPFAM" id="SSF50494">
    <property type="entry name" value="Trypsin-like serine proteases"/>
    <property type="match status" value="1"/>
</dbReference>
<reference evidence="1 2" key="1">
    <citation type="submission" date="2017-04" db="EMBL/GenBank/DDBJ databases">
        <title>Genome Announcement: Closed genomes of Ralstonia solanacearum strains K60, UW551, and UW700.</title>
        <authorList>
            <person name="Hayes M."/>
            <person name="Macintyre A.M."/>
            <person name="Allen C."/>
        </authorList>
    </citation>
    <scope>NUCLEOTIDE SEQUENCE [LARGE SCALE GENOMIC DNA]</scope>
    <source>
        <strain evidence="1 2">UW25</strain>
    </source>
</reference>
<evidence type="ECO:0008006" key="3">
    <source>
        <dbReference type="Google" id="ProtNLM"/>
    </source>
</evidence>
<name>A0AAP7ZN07_RALSL</name>
<sequence length="273" mass="29492">MLETIGEAALAVAKTRHAIAVATLADAVRPVYRADDRGQPDHEGSCVLLQLGGTKYALTASHVVEAGKITDSDLYIGGESRFVKISGTCYRSRAPRGIFKDHYDFALVALSDDDISSLGDIKYISEANISKGQTQSDGHVYTVIGYPNTKNKDIDKQLRAVTSNRWNYYSVPRDGTDVSRKIEVDGGEHIFVGYDKRSLDVNGNQVNSIKLKGVSGGAVIDLGRLGAPENLSPDAAFTPRLVALFIEHHSDKQITVATKIGFIVESLDLAGIL</sequence>
<gene>
    <name evidence="1" type="ORF">B7R77_08770</name>
</gene>
<dbReference type="Pfam" id="PF13365">
    <property type="entry name" value="Trypsin_2"/>
    <property type="match status" value="1"/>
</dbReference>
<organism evidence="1 2">
    <name type="scientific">Ralstonia solanacearum K60</name>
    <dbReference type="NCBI Taxonomy" id="1091042"/>
    <lineage>
        <taxon>Bacteria</taxon>
        <taxon>Pseudomonadati</taxon>
        <taxon>Pseudomonadota</taxon>
        <taxon>Betaproteobacteria</taxon>
        <taxon>Burkholderiales</taxon>
        <taxon>Burkholderiaceae</taxon>
        <taxon>Ralstonia</taxon>
        <taxon>Ralstonia solanacearum species complex</taxon>
    </lineage>
</organism>
<evidence type="ECO:0000313" key="1">
    <source>
        <dbReference type="EMBL" id="OYQ13334.1"/>
    </source>
</evidence>
<dbReference type="EMBL" id="NCTK01000001">
    <property type="protein sequence ID" value="OYQ13334.1"/>
    <property type="molecule type" value="Genomic_DNA"/>
</dbReference>